<organism evidence="3 4">
    <name type="scientific">Solanum stoloniferum</name>
    <dbReference type="NCBI Taxonomy" id="62892"/>
    <lineage>
        <taxon>Eukaryota</taxon>
        <taxon>Viridiplantae</taxon>
        <taxon>Streptophyta</taxon>
        <taxon>Embryophyta</taxon>
        <taxon>Tracheophyta</taxon>
        <taxon>Spermatophyta</taxon>
        <taxon>Magnoliopsida</taxon>
        <taxon>eudicotyledons</taxon>
        <taxon>Gunneridae</taxon>
        <taxon>Pentapetalae</taxon>
        <taxon>asterids</taxon>
        <taxon>lamiids</taxon>
        <taxon>Solanales</taxon>
        <taxon>Solanaceae</taxon>
        <taxon>Solanoideae</taxon>
        <taxon>Solaneae</taxon>
        <taxon>Solanum</taxon>
    </lineage>
</organism>
<dbReference type="PANTHER" id="PTHR48302:SF3">
    <property type="entry name" value="DUF1985 DOMAIN-CONTAINING PROTEIN"/>
    <property type="match status" value="1"/>
</dbReference>
<dbReference type="Proteomes" id="UP001627284">
    <property type="component" value="Unassembled WGS sequence"/>
</dbReference>
<name>A0ABD2TAU0_9SOLN</name>
<comment type="caution">
    <text evidence="3">The sequence shown here is derived from an EMBL/GenBank/DDBJ whole genome shotgun (WGS) entry which is preliminary data.</text>
</comment>
<feature type="region of interest" description="Disordered" evidence="1">
    <location>
        <begin position="308"/>
        <end position="373"/>
    </location>
</feature>
<dbReference type="EMBL" id="JBJKTR010000011">
    <property type="protein sequence ID" value="KAL3353405.1"/>
    <property type="molecule type" value="Genomic_DNA"/>
</dbReference>
<evidence type="ECO:0000313" key="3">
    <source>
        <dbReference type="EMBL" id="KAL3353405.1"/>
    </source>
</evidence>
<evidence type="ECO:0000256" key="1">
    <source>
        <dbReference type="SAM" id="MobiDB-lite"/>
    </source>
</evidence>
<evidence type="ECO:0000313" key="4">
    <source>
        <dbReference type="Proteomes" id="UP001627284"/>
    </source>
</evidence>
<gene>
    <name evidence="3" type="ORF">AABB24_018238</name>
</gene>
<proteinExistence type="predicted"/>
<evidence type="ECO:0000259" key="2">
    <source>
        <dbReference type="Pfam" id="PF09331"/>
    </source>
</evidence>
<feature type="domain" description="DUF1985" evidence="2">
    <location>
        <begin position="159"/>
        <end position="233"/>
    </location>
</feature>
<accession>A0ABD2TAU0</accession>
<protein>
    <recommendedName>
        <fullName evidence="2">DUF1985 domain-containing protein</fullName>
    </recommendedName>
</protein>
<dbReference type="PANTHER" id="PTHR48302">
    <property type="entry name" value="ULP1 PROTEASE FAMILY, C-TERMINAL CATALYTIC DOMAIN CONTAINING PROTEIN"/>
    <property type="match status" value="1"/>
</dbReference>
<feature type="compositionally biased region" description="Polar residues" evidence="1">
    <location>
        <begin position="331"/>
        <end position="345"/>
    </location>
</feature>
<dbReference type="InterPro" id="IPR015410">
    <property type="entry name" value="DUF1985"/>
</dbReference>
<keyword evidence="4" id="KW-1185">Reference proteome</keyword>
<feature type="region of interest" description="Disordered" evidence="1">
    <location>
        <begin position="258"/>
        <end position="296"/>
    </location>
</feature>
<sequence length="453" mass="51616">MSETNTPRRITRGSIAAMEIKKKSKFLNSPRTLDLNDELVRSGSSKRKEGSTMKVGERKIVKRKVKDVVSGMIGKHVVNEEQEERSEEELEGIRFHVLARLIEPPRMQVYVNHNIVTDLKGKLTLTQFNRFKDTCFGAYTKMHVCGAQPQIFRCLMVCELEDSSPDELFFRINHTTLRFGIQEFAIITGLNCFADKDDFLFDTSEPNRLINQYFEGKSIIRKAELISKYKNKLKYKNIQPSLKEIAFYQLPSKSDAIPENTFQNVGDKDDEEDNDFTSKPPSHKPHNKEKGKQKVTVSLSTSIKKFNMHAGSSCKEKSPPVLHGYRKAKSTPFSSVSTPLENNVPIQELHNQPDESANTTPPRSSKQPQDTKAGGIGVLRQDLASFKDSVTNEFKELRLFILENFKQVMDAVNKSSPQSGAPCQVKHNNVKLREHIHIYRLTNVTKLNYFCIT</sequence>
<feature type="compositionally biased region" description="Basic residues" evidence="1">
    <location>
        <begin position="281"/>
        <end position="293"/>
    </location>
</feature>
<dbReference type="Pfam" id="PF09331">
    <property type="entry name" value="DUF1985"/>
    <property type="match status" value="1"/>
</dbReference>
<dbReference type="AlphaFoldDB" id="A0ABD2TAU0"/>
<feature type="compositionally biased region" description="Polar residues" evidence="1">
    <location>
        <begin position="354"/>
        <end position="370"/>
    </location>
</feature>
<reference evidence="3 4" key="1">
    <citation type="submission" date="2024-05" db="EMBL/GenBank/DDBJ databases">
        <title>De novo assembly of an allotetraploid wild potato.</title>
        <authorList>
            <person name="Hosaka A.J."/>
        </authorList>
    </citation>
    <scope>NUCLEOTIDE SEQUENCE [LARGE SCALE GENOMIC DNA]</scope>
    <source>
        <tissue evidence="3">Young leaves</tissue>
    </source>
</reference>